<proteinExistence type="predicted"/>
<name>A0A7C3IJ74_9SPIR</name>
<dbReference type="PRINTS" id="PR00599">
    <property type="entry name" value="MAPEPTIDASE"/>
</dbReference>
<dbReference type="AlphaFoldDB" id="A0A7C3IJ74"/>
<keyword evidence="2" id="KW-0031">Aminopeptidase</keyword>
<dbReference type="InterPro" id="IPR050659">
    <property type="entry name" value="Peptidase_M24B"/>
</dbReference>
<dbReference type="InterPro" id="IPR036005">
    <property type="entry name" value="Creatinase/aminopeptidase-like"/>
</dbReference>
<evidence type="ECO:0000259" key="1">
    <source>
        <dbReference type="Pfam" id="PF00557"/>
    </source>
</evidence>
<keyword evidence="2" id="KW-0645">Protease</keyword>
<comment type="caution">
    <text evidence="2">The sequence shown here is derived from an EMBL/GenBank/DDBJ whole genome shotgun (WGS) entry which is preliminary data.</text>
</comment>
<accession>A0A7C3IJ74</accession>
<dbReference type="PANTHER" id="PTHR46112">
    <property type="entry name" value="AMINOPEPTIDASE"/>
    <property type="match status" value="1"/>
</dbReference>
<dbReference type="InterPro" id="IPR000994">
    <property type="entry name" value="Pept_M24"/>
</dbReference>
<dbReference type="GO" id="GO:0004177">
    <property type="term" value="F:aminopeptidase activity"/>
    <property type="evidence" value="ECO:0007669"/>
    <property type="project" value="UniProtKB-KW"/>
</dbReference>
<sequence length="380" mass="42767">MAEFRYARQIDSLTSYMLSQGVRLIVFEDFEGHRDPTIRWLTNHPGDALLFVSSDILEKPILVPWDVNMAHQYAATELLRIIPYTDFERNPYKALKAIVGIMNIQSGSCIEIPPETSYSSFLRYLDTLPDYDILCREDGIHAETRSMRAIKGPEEIERYRIAARITNEVIAELEKHIKAGTFKTEIDVAQFIEREGRLRGCESTGFETLVAGPKRSFGIHAFPTYTGEPFGTQGLSIIDFGLKYDGYTTDVTITVARGPLSRAQERMLSLVEKAYNLAISMAKEGSPTRDIAMAVDAHFEKAKKKMPHALGHGIGVEAHEAPAIRNRSDNDWVLQQGMVFTLEPGLYDPVHGGCRLENDFVLTENGLERLTNAQIIRIPE</sequence>
<dbReference type="Gene3D" id="3.90.230.10">
    <property type="entry name" value="Creatinase/methionine aminopeptidase superfamily"/>
    <property type="match status" value="1"/>
</dbReference>
<evidence type="ECO:0000313" key="2">
    <source>
        <dbReference type="EMBL" id="HFH28705.1"/>
    </source>
</evidence>
<dbReference type="InterPro" id="IPR001714">
    <property type="entry name" value="Pept_M24_MAP"/>
</dbReference>
<dbReference type="Pfam" id="PF00557">
    <property type="entry name" value="Peptidase_M24"/>
    <property type="match status" value="1"/>
</dbReference>
<organism evidence="2">
    <name type="scientific">Gracilinema caldarium</name>
    <dbReference type="NCBI Taxonomy" id="215591"/>
    <lineage>
        <taxon>Bacteria</taxon>
        <taxon>Pseudomonadati</taxon>
        <taxon>Spirochaetota</taxon>
        <taxon>Spirochaetia</taxon>
        <taxon>Spirochaetales</taxon>
        <taxon>Breznakiellaceae</taxon>
        <taxon>Gracilinema</taxon>
    </lineage>
</organism>
<dbReference type="PANTHER" id="PTHR46112:SF2">
    <property type="entry name" value="XAA-PRO AMINOPEPTIDASE P-RELATED"/>
    <property type="match status" value="1"/>
</dbReference>
<dbReference type="GO" id="GO:0008235">
    <property type="term" value="F:metalloexopeptidase activity"/>
    <property type="evidence" value="ECO:0007669"/>
    <property type="project" value="UniProtKB-ARBA"/>
</dbReference>
<dbReference type="SUPFAM" id="SSF55920">
    <property type="entry name" value="Creatinase/aminopeptidase"/>
    <property type="match status" value="1"/>
</dbReference>
<feature type="domain" description="Peptidase M24" evidence="1">
    <location>
        <begin position="157"/>
        <end position="364"/>
    </location>
</feature>
<dbReference type="EMBL" id="DSVL01000129">
    <property type="protein sequence ID" value="HFH28705.1"/>
    <property type="molecule type" value="Genomic_DNA"/>
</dbReference>
<keyword evidence="2" id="KW-0378">Hydrolase</keyword>
<reference evidence="2" key="1">
    <citation type="journal article" date="2020" name="mSystems">
        <title>Genome- and Community-Level Interaction Insights into Carbon Utilization and Element Cycling Functions of Hydrothermarchaeota in Hydrothermal Sediment.</title>
        <authorList>
            <person name="Zhou Z."/>
            <person name="Liu Y."/>
            <person name="Xu W."/>
            <person name="Pan J."/>
            <person name="Luo Z.H."/>
            <person name="Li M."/>
        </authorList>
    </citation>
    <scope>NUCLEOTIDE SEQUENCE [LARGE SCALE GENOMIC DNA]</scope>
    <source>
        <strain evidence="2">SpSt-503</strain>
    </source>
</reference>
<protein>
    <submittedName>
        <fullName evidence="2">Aminopeptidase P family protein</fullName>
    </submittedName>
</protein>
<gene>
    <name evidence="2" type="ORF">ENS59_04225</name>
</gene>